<keyword evidence="4" id="KW-0694">RNA-binding</keyword>
<comment type="function">
    <text evidence="4">One of the early assembly proteins it binds 23S rRNA. One of the proteins that surrounds the polypeptide exit tunnel on the outside of the ribosome. Forms the main docking site for trigger factor binding to the ribosome.</text>
</comment>
<dbReference type="InterPro" id="IPR012677">
    <property type="entry name" value="Nucleotide-bd_a/b_plait_sf"/>
</dbReference>
<protein>
    <recommendedName>
        <fullName evidence="4">Large ribosomal subunit protein uL23</fullName>
    </recommendedName>
</protein>
<keyword evidence="2 4" id="KW-0689">Ribosomal protein</keyword>
<sequence>MRVHNVIIKPIITEKALSQTARGLYVFEVDVKANKHMIKETIEKIFKDITVASVKTMVTHGKQKRVGRRMKTKQSPDTKKAYIYLSKGKIDIIPSSQ</sequence>
<keyword evidence="4" id="KW-0699">rRNA-binding</keyword>
<dbReference type="SUPFAM" id="SSF54189">
    <property type="entry name" value="Ribosomal proteins S24e, L23 and L15e"/>
    <property type="match status" value="1"/>
</dbReference>
<dbReference type="InterPro" id="IPR012678">
    <property type="entry name" value="Ribosomal_uL23/eL15/eS24_sf"/>
</dbReference>
<comment type="subunit">
    <text evidence="4">Part of the 50S ribosomal subunit. Contacts protein L29, and trigger factor when it is bound to the ribosome.</text>
</comment>
<reference evidence="5 6" key="1">
    <citation type="journal article" date="2016" name="Nat. Commun.">
        <title>Thousands of microbial genomes shed light on interconnected biogeochemical processes in an aquifer system.</title>
        <authorList>
            <person name="Anantharaman K."/>
            <person name="Brown C.T."/>
            <person name="Hug L.A."/>
            <person name="Sharon I."/>
            <person name="Castelle C.J."/>
            <person name="Probst A.J."/>
            <person name="Thomas B.C."/>
            <person name="Singh A."/>
            <person name="Wilkins M.J."/>
            <person name="Karaoz U."/>
            <person name="Brodie E.L."/>
            <person name="Williams K.H."/>
            <person name="Hubbard S.S."/>
            <person name="Banfield J.F."/>
        </authorList>
    </citation>
    <scope>NUCLEOTIDE SEQUENCE [LARGE SCALE GENOMIC DNA]</scope>
</reference>
<dbReference type="AlphaFoldDB" id="A0A1F7HC85"/>
<dbReference type="GO" id="GO:0006412">
    <property type="term" value="P:translation"/>
    <property type="evidence" value="ECO:0007669"/>
    <property type="project" value="UniProtKB-UniRule"/>
</dbReference>
<gene>
    <name evidence="4" type="primary">rplW</name>
    <name evidence="5" type="ORF">A3D06_01620</name>
</gene>
<evidence type="ECO:0000256" key="3">
    <source>
        <dbReference type="ARBA" id="ARBA00023274"/>
    </source>
</evidence>
<dbReference type="InterPro" id="IPR013025">
    <property type="entry name" value="Ribosomal_uL23-like"/>
</dbReference>
<evidence type="ECO:0000313" key="6">
    <source>
        <dbReference type="Proteomes" id="UP000177027"/>
    </source>
</evidence>
<dbReference type="GO" id="GO:1990904">
    <property type="term" value="C:ribonucleoprotein complex"/>
    <property type="evidence" value="ECO:0007669"/>
    <property type="project" value="UniProtKB-KW"/>
</dbReference>
<name>A0A1F7HC85_9BACT</name>
<dbReference type="Gene3D" id="3.30.70.330">
    <property type="match status" value="1"/>
</dbReference>
<proteinExistence type="inferred from homology"/>
<evidence type="ECO:0000256" key="2">
    <source>
        <dbReference type="ARBA" id="ARBA00022980"/>
    </source>
</evidence>
<dbReference type="PANTHER" id="PTHR11620">
    <property type="entry name" value="60S RIBOSOMAL PROTEIN L23A"/>
    <property type="match status" value="1"/>
</dbReference>
<comment type="caution">
    <text evidence="5">The sequence shown here is derived from an EMBL/GenBank/DDBJ whole genome shotgun (WGS) entry which is preliminary data.</text>
</comment>
<dbReference type="HAMAP" id="MF_01369_B">
    <property type="entry name" value="Ribosomal_uL23_B"/>
    <property type="match status" value="1"/>
</dbReference>
<accession>A0A1F7HC85</accession>
<keyword evidence="3 4" id="KW-0687">Ribonucleoprotein</keyword>
<dbReference type="EMBL" id="MFZS01000033">
    <property type="protein sequence ID" value="OGK28665.1"/>
    <property type="molecule type" value="Genomic_DNA"/>
</dbReference>
<comment type="similarity">
    <text evidence="1 4">Belongs to the universal ribosomal protein uL23 family.</text>
</comment>
<dbReference type="GO" id="GO:0003735">
    <property type="term" value="F:structural constituent of ribosome"/>
    <property type="evidence" value="ECO:0007669"/>
    <property type="project" value="InterPro"/>
</dbReference>
<dbReference type="NCBIfam" id="NF004363">
    <property type="entry name" value="PRK05738.2-4"/>
    <property type="match status" value="1"/>
</dbReference>
<evidence type="ECO:0000256" key="1">
    <source>
        <dbReference type="ARBA" id="ARBA00006700"/>
    </source>
</evidence>
<organism evidence="5 6">
    <name type="scientific">Candidatus Roizmanbacteria bacterium RIFCSPHIGHO2_02_FULL_40_9</name>
    <dbReference type="NCBI Taxonomy" id="1802042"/>
    <lineage>
        <taxon>Bacteria</taxon>
        <taxon>Candidatus Roizmaniibacteriota</taxon>
    </lineage>
</organism>
<evidence type="ECO:0000256" key="4">
    <source>
        <dbReference type="HAMAP-Rule" id="MF_01369"/>
    </source>
</evidence>
<dbReference type="Pfam" id="PF00276">
    <property type="entry name" value="Ribosomal_L23"/>
    <property type="match status" value="1"/>
</dbReference>
<evidence type="ECO:0000313" key="5">
    <source>
        <dbReference type="EMBL" id="OGK28665.1"/>
    </source>
</evidence>
<dbReference type="Proteomes" id="UP000177027">
    <property type="component" value="Unassembled WGS sequence"/>
</dbReference>
<dbReference type="GO" id="GO:0019843">
    <property type="term" value="F:rRNA binding"/>
    <property type="evidence" value="ECO:0007669"/>
    <property type="project" value="UniProtKB-UniRule"/>
</dbReference>
<dbReference type="GO" id="GO:0005840">
    <property type="term" value="C:ribosome"/>
    <property type="evidence" value="ECO:0007669"/>
    <property type="project" value="UniProtKB-KW"/>
</dbReference>